<feature type="domain" description="GSCFA" evidence="1">
    <location>
        <begin position="40"/>
        <end position="309"/>
    </location>
</feature>
<organism evidence="2">
    <name type="scientific">Ruegeria sp. PrR005</name>
    <dbReference type="NCBI Taxonomy" id="2706882"/>
    <lineage>
        <taxon>Bacteria</taxon>
        <taxon>Pseudomonadati</taxon>
        <taxon>Pseudomonadota</taxon>
        <taxon>Alphaproteobacteria</taxon>
        <taxon>Rhodobacterales</taxon>
        <taxon>Roseobacteraceae</taxon>
        <taxon>Ruegeria</taxon>
    </lineage>
</organism>
<sequence length="365" mass="40913">MNPYRSLPSHAFWRKSVAEVHPSEVTPVVEAPFTILESDKIATAGSCFAQHIANHLSRSGYNYLVTENANPRFEFESRNFNYGVFTARYGNIYTSRQLVQLFDRAYGNFEPEDVTWKNAKDQWVDPFRPQIQPNGFESEDELLADRQQHFARVREAFESLDYFVFTLGLTECWRSKSDGAVFPVCPGVSGGEFSPEKYEFHNLSCSEVVADMTTFIGKLRYINPHAKVILTVSPVPLIASASSQHVLPATVLSKSILRVAADQLQSELNDVFYFPSYEIITGSFNRGQYFGSDLRSVTPEGVAHVMSVFMRTCTDSKAEVTQQLKLAATKEALPTGTSVERIEHALQVVCDEEALDAGFNVALED</sequence>
<dbReference type="Pfam" id="PF08885">
    <property type="entry name" value="GSCFA"/>
    <property type="match status" value="1"/>
</dbReference>
<dbReference type="InterPro" id="IPR014982">
    <property type="entry name" value="GSCFA"/>
</dbReference>
<comment type="caution">
    <text evidence="2">The sequence shown here is derived from an EMBL/GenBank/DDBJ whole genome shotgun (WGS) entry which is preliminary data.</text>
</comment>
<accession>A0A6B2NXB1</accession>
<proteinExistence type="predicted"/>
<protein>
    <submittedName>
        <fullName evidence="2">GSCFA domain-containing protein</fullName>
    </submittedName>
</protein>
<gene>
    <name evidence="2" type="ORF">G0P99_16455</name>
</gene>
<dbReference type="EMBL" id="JAAGOX010000032">
    <property type="protein sequence ID" value="NDW46545.1"/>
    <property type="molecule type" value="Genomic_DNA"/>
</dbReference>
<reference evidence="2" key="1">
    <citation type="submission" date="2020-02" db="EMBL/GenBank/DDBJ databases">
        <title>Delineation of the pyrene-degrading pathway in Roseobacter clade bacteria by genomic analysis.</title>
        <authorList>
            <person name="Zhou H."/>
            <person name="Wang H."/>
        </authorList>
    </citation>
    <scope>NUCLEOTIDE SEQUENCE</scope>
    <source>
        <strain evidence="2">PrR005</strain>
    </source>
</reference>
<evidence type="ECO:0000259" key="1">
    <source>
        <dbReference type="Pfam" id="PF08885"/>
    </source>
</evidence>
<evidence type="ECO:0000313" key="2">
    <source>
        <dbReference type="EMBL" id="NDW46545.1"/>
    </source>
</evidence>
<dbReference type="AlphaFoldDB" id="A0A6B2NXB1"/>
<name>A0A6B2NXB1_9RHOB</name>